<dbReference type="Proteomes" id="UP000218767">
    <property type="component" value="Unassembled WGS sequence"/>
</dbReference>
<evidence type="ECO:0000313" key="1">
    <source>
        <dbReference type="EMBL" id="PCI80228.1"/>
    </source>
</evidence>
<gene>
    <name evidence="1" type="ORF">COB20_03315</name>
</gene>
<dbReference type="EMBL" id="NVUL01000011">
    <property type="protein sequence ID" value="PCI80228.1"/>
    <property type="molecule type" value="Genomic_DNA"/>
</dbReference>
<dbReference type="AlphaFoldDB" id="A0A2A4XC73"/>
<protein>
    <submittedName>
        <fullName evidence="1">Uncharacterized protein</fullName>
    </submittedName>
</protein>
<name>A0A2A4XC73_9GAMM</name>
<proteinExistence type="predicted"/>
<sequence>MTLEEFTRIIDLYGAESARWPKSLRAECQSFLANDIEARTLLNQQWQVDEIMGQIEVPSFPDLENRILNQSLPERNRSFFEEVMGWLIPEENFGKQVWRPAIAACIPLVFGIVLGNYFSFGVGIEDDGFQYWDDELAMLSLTDYTETSF</sequence>
<evidence type="ECO:0000313" key="2">
    <source>
        <dbReference type="Proteomes" id="UP000218767"/>
    </source>
</evidence>
<comment type="caution">
    <text evidence="1">The sequence shown here is derived from an EMBL/GenBank/DDBJ whole genome shotgun (WGS) entry which is preliminary data.</text>
</comment>
<accession>A0A2A4XC73</accession>
<reference evidence="2" key="1">
    <citation type="submission" date="2017-08" db="EMBL/GenBank/DDBJ databases">
        <title>A dynamic microbial community with high functional redundancy inhabits the cold, oxic subseafloor aquifer.</title>
        <authorList>
            <person name="Tully B.J."/>
            <person name="Wheat C.G."/>
            <person name="Glazer B.T."/>
            <person name="Huber J.A."/>
        </authorList>
    </citation>
    <scope>NUCLEOTIDE SEQUENCE [LARGE SCALE GENOMIC DNA]</scope>
</reference>
<organism evidence="1 2">
    <name type="scientific">SAR86 cluster bacterium</name>
    <dbReference type="NCBI Taxonomy" id="2030880"/>
    <lineage>
        <taxon>Bacteria</taxon>
        <taxon>Pseudomonadati</taxon>
        <taxon>Pseudomonadota</taxon>
        <taxon>Gammaproteobacteria</taxon>
        <taxon>SAR86 cluster</taxon>
    </lineage>
</organism>